<reference evidence="3" key="1">
    <citation type="journal article" date="2019" name="Int. J. Syst. Evol. Microbiol.">
        <title>The Global Catalogue of Microorganisms (GCM) 10K type strain sequencing project: providing services to taxonomists for standard genome sequencing and annotation.</title>
        <authorList>
            <consortium name="The Broad Institute Genomics Platform"/>
            <consortium name="The Broad Institute Genome Sequencing Center for Infectious Disease"/>
            <person name="Wu L."/>
            <person name="Ma J."/>
        </authorList>
    </citation>
    <scope>NUCLEOTIDE SEQUENCE [LARGE SCALE GENOMIC DNA]</scope>
    <source>
        <strain evidence="3">CGMCC 1.6784</strain>
    </source>
</reference>
<organism evidence="2 3">
    <name type="scientific">Novosphingobium indicum</name>
    <dbReference type="NCBI Taxonomy" id="462949"/>
    <lineage>
        <taxon>Bacteria</taxon>
        <taxon>Pseudomonadati</taxon>
        <taxon>Pseudomonadota</taxon>
        <taxon>Alphaproteobacteria</taxon>
        <taxon>Sphingomonadales</taxon>
        <taxon>Sphingomonadaceae</taxon>
        <taxon>Novosphingobium</taxon>
    </lineage>
</organism>
<comment type="caution">
    <text evidence="2">The sequence shown here is derived from an EMBL/GenBank/DDBJ whole genome shotgun (WGS) entry which is preliminary data.</text>
</comment>
<evidence type="ECO:0000313" key="2">
    <source>
        <dbReference type="EMBL" id="GGN60681.1"/>
    </source>
</evidence>
<proteinExistence type="predicted"/>
<feature type="signal peptide" evidence="1">
    <location>
        <begin position="1"/>
        <end position="29"/>
    </location>
</feature>
<dbReference type="Proteomes" id="UP000605099">
    <property type="component" value="Unassembled WGS sequence"/>
</dbReference>
<sequence>MRVNHWKQAIAGSGVAIALALSFASPAIAHTAYMLPNVFAANLEKQVTVQSSFTEDFFQPEIAVNADDFHVILPDGSRGEFATIAKHKQVVVMESPMEVEGTYRFTTGVRHGRTGKMAMVDGKWQPVHGEVPAKATMVKTSQTETVSDVYVSKKAPTRAPVDVQIGRLVIQPVTHPSDVYLDGPFEFTVLFDGKPLSGQTVSIDRGGSRYETVKYHKEISTGEQGGATLSFDKPGVYILMTRHRADAPAGAEADIRSYTTTLTFEVQP</sequence>
<evidence type="ECO:0000313" key="3">
    <source>
        <dbReference type="Proteomes" id="UP000605099"/>
    </source>
</evidence>
<name>A0ABQ2K2W5_9SPHN</name>
<dbReference type="Pfam" id="PF10670">
    <property type="entry name" value="DUF4198"/>
    <property type="match status" value="1"/>
</dbReference>
<dbReference type="RefSeq" id="WP_188823122.1">
    <property type="nucleotide sequence ID" value="NZ_BMLK01000032.1"/>
</dbReference>
<feature type="chain" id="PRO_5046456576" evidence="1">
    <location>
        <begin position="30"/>
        <end position="268"/>
    </location>
</feature>
<dbReference type="EMBL" id="BMLK01000032">
    <property type="protein sequence ID" value="GGN60681.1"/>
    <property type="molecule type" value="Genomic_DNA"/>
</dbReference>
<accession>A0ABQ2K2W5</accession>
<keyword evidence="3" id="KW-1185">Reference proteome</keyword>
<keyword evidence="1" id="KW-0732">Signal</keyword>
<protein>
    <submittedName>
        <fullName evidence="2">Nickel transporter</fullName>
    </submittedName>
</protein>
<evidence type="ECO:0000256" key="1">
    <source>
        <dbReference type="SAM" id="SignalP"/>
    </source>
</evidence>
<gene>
    <name evidence="2" type="ORF">GCM10011349_42560</name>
</gene>
<dbReference type="InterPro" id="IPR019613">
    <property type="entry name" value="DUF4198"/>
</dbReference>